<dbReference type="AlphaFoldDB" id="A0AAW0PGW8"/>
<dbReference type="FunFam" id="2.60.40.10:FF:000060">
    <property type="entry name" value="Myosin-binding protein C, slow type"/>
    <property type="match status" value="1"/>
</dbReference>
<evidence type="ECO:0000256" key="1">
    <source>
        <dbReference type="ARBA" id="ARBA00022737"/>
    </source>
</evidence>
<dbReference type="FunFam" id="2.60.40.10:FF:001066">
    <property type="entry name" value="Obscurin-like protein 1 isoform 3"/>
    <property type="match status" value="1"/>
</dbReference>
<feature type="region of interest" description="Disordered" evidence="3">
    <location>
        <begin position="1"/>
        <end position="37"/>
    </location>
</feature>
<dbReference type="InterPro" id="IPR003961">
    <property type="entry name" value="FN3_dom"/>
</dbReference>
<evidence type="ECO:0000313" key="6">
    <source>
        <dbReference type="EMBL" id="KAK7916433.1"/>
    </source>
</evidence>
<dbReference type="InterPro" id="IPR050964">
    <property type="entry name" value="Striated_Muscle_Regulatory"/>
</dbReference>
<dbReference type="InterPro" id="IPR036179">
    <property type="entry name" value="Ig-like_dom_sf"/>
</dbReference>
<dbReference type="CDD" id="cd00063">
    <property type="entry name" value="FN3"/>
    <property type="match status" value="3"/>
</dbReference>
<proteinExistence type="predicted"/>
<keyword evidence="7" id="KW-1185">Reference proteome</keyword>
<name>A0AAW0PGW8_9GOBI</name>
<comment type="caution">
    <text evidence="6">The sequence shown here is derived from an EMBL/GenBank/DDBJ whole genome shotgun (WGS) entry which is preliminary data.</text>
</comment>
<dbReference type="Gene3D" id="2.60.40.10">
    <property type="entry name" value="Immunoglobulins"/>
    <property type="match status" value="5"/>
</dbReference>
<evidence type="ECO:0000313" key="7">
    <source>
        <dbReference type="Proteomes" id="UP001460270"/>
    </source>
</evidence>
<dbReference type="SUPFAM" id="SSF48726">
    <property type="entry name" value="Immunoglobulin"/>
    <property type="match status" value="3"/>
</dbReference>
<dbReference type="PANTHER" id="PTHR13817:SF180">
    <property type="entry name" value="IMMUNOGLOBULIN-LIKE AND FIBRONECTIN TYPE III DOMAIN-CONTAINING 1, TANDEM DUPLICATE 3-RELATED"/>
    <property type="match status" value="1"/>
</dbReference>
<organism evidence="6 7">
    <name type="scientific">Mugilogobius chulae</name>
    <name type="common">yellowstripe goby</name>
    <dbReference type="NCBI Taxonomy" id="88201"/>
    <lineage>
        <taxon>Eukaryota</taxon>
        <taxon>Metazoa</taxon>
        <taxon>Chordata</taxon>
        <taxon>Craniata</taxon>
        <taxon>Vertebrata</taxon>
        <taxon>Euteleostomi</taxon>
        <taxon>Actinopterygii</taxon>
        <taxon>Neopterygii</taxon>
        <taxon>Teleostei</taxon>
        <taxon>Neoteleostei</taxon>
        <taxon>Acanthomorphata</taxon>
        <taxon>Gobiaria</taxon>
        <taxon>Gobiiformes</taxon>
        <taxon>Gobioidei</taxon>
        <taxon>Gobiidae</taxon>
        <taxon>Gobionellinae</taxon>
        <taxon>Mugilogobius</taxon>
    </lineage>
</organism>
<dbReference type="Pfam" id="PF07679">
    <property type="entry name" value="I-set"/>
    <property type="match status" value="3"/>
</dbReference>
<dbReference type="InterPro" id="IPR013783">
    <property type="entry name" value="Ig-like_fold"/>
</dbReference>
<dbReference type="InterPro" id="IPR003598">
    <property type="entry name" value="Ig_sub2"/>
</dbReference>
<dbReference type="InterPro" id="IPR036116">
    <property type="entry name" value="FN3_sf"/>
</dbReference>
<gene>
    <name evidence="6" type="ORF">WMY93_012194</name>
</gene>
<dbReference type="InterPro" id="IPR003599">
    <property type="entry name" value="Ig_sub"/>
</dbReference>
<dbReference type="PANTHER" id="PTHR13817">
    <property type="entry name" value="TITIN"/>
    <property type="match status" value="1"/>
</dbReference>
<feature type="domain" description="Fibronectin type-III" evidence="5">
    <location>
        <begin position="304"/>
        <end position="404"/>
    </location>
</feature>
<feature type="compositionally biased region" description="Acidic residues" evidence="3">
    <location>
        <begin position="17"/>
        <end position="26"/>
    </location>
</feature>
<evidence type="ECO:0000259" key="5">
    <source>
        <dbReference type="PROSITE" id="PS50853"/>
    </source>
</evidence>
<feature type="domain" description="Ig-like" evidence="4">
    <location>
        <begin position="600"/>
        <end position="688"/>
    </location>
</feature>
<dbReference type="SMART" id="SM00409">
    <property type="entry name" value="IG"/>
    <property type="match status" value="2"/>
</dbReference>
<dbReference type="PROSITE" id="PS50835">
    <property type="entry name" value="IG_LIKE"/>
    <property type="match status" value="2"/>
</dbReference>
<dbReference type="InterPro" id="IPR007110">
    <property type="entry name" value="Ig-like_dom"/>
</dbReference>
<evidence type="ECO:0000256" key="2">
    <source>
        <dbReference type="ARBA" id="ARBA00023319"/>
    </source>
</evidence>
<feature type="domain" description="Ig-like" evidence="4">
    <location>
        <begin position="43"/>
        <end position="134"/>
    </location>
</feature>
<dbReference type="SMART" id="SM00408">
    <property type="entry name" value="IGc2"/>
    <property type="match status" value="2"/>
</dbReference>
<dbReference type="InterPro" id="IPR013098">
    <property type="entry name" value="Ig_I-set"/>
</dbReference>
<dbReference type="SMART" id="SM00060">
    <property type="entry name" value="FN3"/>
    <property type="match status" value="4"/>
</dbReference>
<protein>
    <submittedName>
        <fullName evidence="6">Uncharacterized protein</fullName>
    </submittedName>
</protein>
<dbReference type="EMBL" id="JBBPFD010000008">
    <property type="protein sequence ID" value="KAK7916433.1"/>
    <property type="molecule type" value="Genomic_DNA"/>
</dbReference>
<dbReference type="SUPFAM" id="SSF49265">
    <property type="entry name" value="Fibronectin type III"/>
    <property type="match status" value="2"/>
</dbReference>
<dbReference type="FunFam" id="2.60.40.10:FF:000031">
    <property type="entry name" value="Myosin-binding protein C, slow type"/>
    <property type="match status" value="1"/>
</dbReference>
<dbReference type="PROSITE" id="PS50853">
    <property type="entry name" value="FN3"/>
    <property type="match status" value="1"/>
</dbReference>
<feature type="compositionally biased region" description="Basic and acidic residues" evidence="3">
    <location>
        <begin position="1"/>
        <end position="16"/>
    </location>
</feature>
<accession>A0AAW0PGW8</accession>
<sequence length="691" mass="77423">MEGEKSAEPKEVKEGETPEVEVEGEEAPVKGKRKKKRTGPLVPETVVEVGVYFTCGLSDVTAIVGTDAELVCRLNTEDCDGVWYKEGQEITATDDLCIVKDGTYRKLIVKNCKEEDAGKFKYEADGRKTEALLKVEDPPRINAEELEEYKKPVAIKTGKGASFKVSFVGREPMKIQWFNEGEELIEDSHTKIEKSDTHTCLVLTKCTRKISGEIKVKIKNECGVTEAITSFLYKPTQPLGPVDIIESCSTLIEFKWRPPKDNGGSPITDYILERQQIGRNSWKKQDVDHGRKYCYHIRAETDQGVSDMMETDDIQAGTKDCINLAWNAPSNTGGTDIFGYNVEKRKNGSNRWDQVNPQNELIRESMCEGCCRGFEYEFRVSAVNISGAGEPSTPQKPPGKVIDLKVTDSTYTTLSLGWTKPIEDEVSKTKLKCSHCNSHYHGSQSMAMYWVRVVATNEGGDGEPQELDNYIIAMPPPVRPQFTDRKIKNFMVMKAGNSVRVNYNLCNSDTSSQLIIASAERHDTDEPKPPGPVDLEENVSGTVTVSWAASPDERKMTRTWQIVADHLFNNKYTVINIIQEDKIFSLNYEESKDCSFEAPPQFTVPLKTHRSPESYECYMSCAVTGNPKPHVTWYRNNISLNTNTNYYITNTCGVCSMVILKVSSKDSGDYSVIAENELGRVECSTKLVVDD</sequence>
<evidence type="ECO:0000256" key="3">
    <source>
        <dbReference type="SAM" id="MobiDB-lite"/>
    </source>
</evidence>
<keyword evidence="2" id="KW-0393">Immunoglobulin domain</keyword>
<keyword evidence="1" id="KW-0677">Repeat</keyword>
<reference evidence="7" key="1">
    <citation type="submission" date="2024-04" db="EMBL/GenBank/DDBJ databases">
        <title>Salinicola lusitanus LLJ914,a marine bacterium isolated from the Okinawa Trough.</title>
        <authorList>
            <person name="Li J."/>
        </authorList>
    </citation>
    <scope>NUCLEOTIDE SEQUENCE [LARGE SCALE GENOMIC DNA]</scope>
</reference>
<evidence type="ECO:0000259" key="4">
    <source>
        <dbReference type="PROSITE" id="PS50835"/>
    </source>
</evidence>
<dbReference type="Proteomes" id="UP001460270">
    <property type="component" value="Unassembled WGS sequence"/>
</dbReference>